<evidence type="ECO:0000313" key="1">
    <source>
        <dbReference type="EMBL" id="GEC64130.1"/>
    </source>
</evidence>
<comment type="caution">
    <text evidence="1">The sequence shown here is derived from an EMBL/GenBank/DDBJ whole genome shotgun (WGS) entry which is preliminary data.</text>
</comment>
<evidence type="ECO:0000313" key="2">
    <source>
        <dbReference type="Proteomes" id="UP000319478"/>
    </source>
</evidence>
<keyword evidence="2" id="KW-1185">Reference proteome</keyword>
<gene>
    <name evidence="1" type="ORF">GHA01_19790</name>
</gene>
<sequence>MPLIGNGLSQAATDMVYYAVKNNIIMSDKFFYTFSPYFLISDEKDDPSETDNGCIGTITKPIENNDYYKVGMKADHLNLLEATPDGSPIAYGQHGGIVFPAGTIQLQNCHVVHAPKVYPDDLGFSLYFDHPEQHKTEIRANDAIEKLIDAGMCTACASQGAYAYLDREPSDCGDVARAILSGAIQSAPSSNCSSH</sequence>
<protein>
    <submittedName>
        <fullName evidence="1">Uncharacterized protein</fullName>
    </submittedName>
</protein>
<proteinExistence type="predicted"/>
<accession>A0ABQ0SH88</accession>
<dbReference type="Proteomes" id="UP000319478">
    <property type="component" value="Unassembled WGS sequence"/>
</dbReference>
<organism evidence="1 2">
    <name type="scientific">Novacetimonas hansenii</name>
    <name type="common">Komagataeibacter hansenii</name>
    <dbReference type="NCBI Taxonomy" id="436"/>
    <lineage>
        <taxon>Bacteria</taxon>
        <taxon>Pseudomonadati</taxon>
        <taxon>Pseudomonadota</taxon>
        <taxon>Alphaproteobacteria</taxon>
        <taxon>Acetobacterales</taxon>
        <taxon>Acetobacteraceae</taxon>
        <taxon>Novacetimonas</taxon>
    </lineage>
</organism>
<name>A0ABQ0SH88_NOVHA</name>
<reference evidence="1 2" key="1">
    <citation type="submission" date="2019-06" db="EMBL/GenBank/DDBJ databases">
        <title>Whole genome shotgun sequence of Komagataeibacter hansenii NBRC 14820.</title>
        <authorList>
            <person name="Hosoyama A."/>
            <person name="Uohara A."/>
            <person name="Ohji S."/>
            <person name="Ichikawa N."/>
        </authorList>
    </citation>
    <scope>NUCLEOTIDE SEQUENCE [LARGE SCALE GENOMIC DNA]</scope>
    <source>
        <strain evidence="1 2">NBRC 14820</strain>
    </source>
</reference>
<dbReference type="EMBL" id="BJNN01000108">
    <property type="protein sequence ID" value="GEC64130.1"/>
    <property type="molecule type" value="Genomic_DNA"/>
</dbReference>